<dbReference type="InterPro" id="IPR011059">
    <property type="entry name" value="Metal-dep_hydrolase_composite"/>
</dbReference>
<dbReference type="InterPro" id="IPR006680">
    <property type="entry name" value="Amidohydro-rel"/>
</dbReference>
<dbReference type="Proteomes" id="UP000800200">
    <property type="component" value="Unassembled WGS sequence"/>
</dbReference>
<dbReference type="Gene3D" id="1.20.58.520">
    <property type="entry name" value="Amidohydrolase"/>
    <property type="match status" value="1"/>
</dbReference>
<organism evidence="3 4">
    <name type="scientific">Zopfia rhizophila CBS 207.26</name>
    <dbReference type="NCBI Taxonomy" id="1314779"/>
    <lineage>
        <taxon>Eukaryota</taxon>
        <taxon>Fungi</taxon>
        <taxon>Dikarya</taxon>
        <taxon>Ascomycota</taxon>
        <taxon>Pezizomycotina</taxon>
        <taxon>Dothideomycetes</taxon>
        <taxon>Dothideomycetes incertae sedis</taxon>
        <taxon>Zopfiaceae</taxon>
        <taxon>Zopfia</taxon>
    </lineage>
</organism>
<protein>
    <submittedName>
        <fullName evidence="3">Putative hydrolase</fullName>
    </submittedName>
</protein>
<dbReference type="EMBL" id="ML994657">
    <property type="protein sequence ID" value="KAF2180524.1"/>
    <property type="molecule type" value="Genomic_DNA"/>
</dbReference>
<feature type="chain" id="PRO_5025492925" evidence="1">
    <location>
        <begin position="20"/>
        <end position="406"/>
    </location>
</feature>
<gene>
    <name evidence="3" type="ORF">K469DRAFT_714506</name>
</gene>
<evidence type="ECO:0000259" key="2">
    <source>
        <dbReference type="Pfam" id="PF01979"/>
    </source>
</evidence>
<dbReference type="InterPro" id="IPR032466">
    <property type="entry name" value="Metal_Hydrolase"/>
</dbReference>
<dbReference type="SUPFAM" id="SSF51338">
    <property type="entry name" value="Composite domain of metallo-dependent hydrolases"/>
    <property type="match status" value="1"/>
</dbReference>
<evidence type="ECO:0000256" key="1">
    <source>
        <dbReference type="SAM" id="SignalP"/>
    </source>
</evidence>
<dbReference type="PANTHER" id="PTHR43135">
    <property type="entry name" value="ALPHA-D-RIBOSE 1-METHYLPHOSPHONATE 5-TRIPHOSPHATE DIPHOSPHATASE"/>
    <property type="match status" value="1"/>
</dbReference>
<dbReference type="Gene3D" id="3.30.110.90">
    <property type="entry name" value="Amidohydrolase"/>
    <property type="match status" value="1"/>
</dbReference>
<dbReference type="Pfam" id="PF01979">
    <property type="entry name" value="Amidohydro_1"/>
    <property type="match status" value="1"/>
</dbReference>
<keyword evidence="1" id="KW-0732">Signal</keyword>
<feature type="signal peptide" evidence="1">
    <location>
        <begin position="1"/>
        <end position="19"/>
    </location>
</feature>
<dbReference type="GO" id="GO:0016810">
    <property type="term" value="F:hydrolase activity, acting on carbon-nitrogen (but not peptide) bonds"/>
    <property type="evidence" value="ECO:0007669"/>
    <property type="project" value="InterPro"/>
</dbReference>
<proteinExistence type="predicted"/>
<dbReference type="Gene3D" id="2.30.40.10">
    <property type="entry name" value="Urease, subunit C, domain 1"/>
    <property type="match status" value="1"/>
</dbReference>
<keyword evidence="3" id="KW-0378">Hydrolase</keyword>
<dbReference type="OrthoDB" id="194468at2759"/>
<name>A0A6A6DLW2_9PEZI</name>
<keyword evidence="4" id="KW-1185">Reference proteome</keyword>
<dbReference type="AlphaFoldDB" id="A0A6A6DLW2"/>
<evidence type="ECO:0000313" key="3">
    <source>
        <dbReference type="EMBL" id="KAF2180524.1"/>
    </source>
</evidence>
<evidence type="ECO:0000313" key="4">
    <source>
        <dbReference type="Proteomes" id="UP000800200"/>
    </source>
</evidence>
<reference evidence="3" key="1">
    <citation type="journal article" date="2020" name="Stud. Mycol.">
        <title>101 Dothideomycetes genomes: a test case for predicting lifestyles and emergence of pathogens.</title>
        <authorList>
            <person name="Haridas S."/>
            <person name="Albert R."/>
            <person name="Binder M."/>
            <person name="Bloem J."/>
            <person name="Labutti K."/>
            <person name="Salamov A."/>
            <person name="Andreopoulos B."/>
            <person name="Baker S."/>
            <person name="Barry K."/>
            <person name="Bills G."/>
            <person name="Bluhm B."/>
            <person name="Cannon C."/>
            <person name="Castanera R."/>
            <person name="Culley D."/>
            <person name="Daum C."/>
            <person name="Ezra D."/>
            <person name="Gonzalez J."/>
            <person name="Henrissat B."/>
            <person name="Kuo A."/>
            <person name="Liang C."/>
            <person name="Lipzen A."/>
            <person name="Lutzoni F."/>
            <person name="Magnuson J."/>
            <person name="Mondo S."/>
            <person name="Nolan M."/>
            <person name="Ohm R."/>
            <person name="Pangilinan J."/>
            <person name="Park H.-J."/>
            <person name="Ramirez L."/>
            <person name="Alfaro M."/>
            <person name="Sun H."/>
            <person name="Tritt A."/>
            <person name="Yoshinaga Y."/>
            <person name="Zwiers L.-H."/>
            <person name="Turgeon B."/>
            <person name="Goodwin S."/>
            <person name="Spatafora J."/>
            <person name="Crous P."/>
            <person name="Grigoriev I."/>
        </authorList>
    </citation>
    <scope>NUCLEOTIDE SEQUENCE</scope>
    <source>
        <strain evidence="3">CBS 207.26</strain>
    </source>
</reference>
<dbReference type="Gene3D" id="3.40.50.10910">
    <property type="entry name" value="Amidohydrolase"/>
    <property type="match status" value="1"/>
</dbReference>
<sequence>MVVLLLFFFFVELLYISHACHLHSRSHFQSDNPAIIAAQNNATRRCVPSSTKKLAIDNVRVFNGHKLLPPSTVIIDGPLISDDPTDAEHFDGSSLTLLPGLIDSHIHPTNIKHLQDLTKWGVTTGVMMACFSTQQCTSLQNHTGLIDVFRTSAPAAAPGSVHGNITAMVDQSGTLLVYNASDAKRWVEQQVKNDPDYVKIVAETPGLSQSELDFLVSESHRLGKEVVCHASVRSAYDQAAHARVDQIHHAPLDEPISTDLAKQILTRGQIVTPTLSIMQAISKANPLNNFNASVQSVSLLHKMGVPILAGTDANLQPGIPAFVPFGTSLHLELELLVQAGLSNVDALRAATSHAAKLWNFKDRGVIRKGMRADLLLVEGDPTKDIRATRNIKKVWANGVEVSGIGK</sequence>
<dbReference type="SUPFAM" id="SSF51556">
    <property type="entry name" value="Metallo-dependent hydrolases"/>
    <property type="match status" value="1"/>
</dbReference>
<accession>A0A6A6DLW2</accession>
<dbReference type="PANTHER" id="PTHR43135:SF3">
    <property type="entry name" value="ALPHA-D-RIBOSE 1-METHYLPHOSPHONATE 5-TRIPHOSPHATE DIPHOSPHATASE"/>
    <property type="match status" value="1"/>
</dbReference>
<dbReference type="InterPro" id="IPR051781">
    <property type="entry name" value="Metallo-dep_Hydrolase"/>
</dbReference>
<feature type="domain" description="Amidohydrolase-related" evidence="2">
    <location>
        <begin position="96"/>
        <end position="400"/>
    </location>
</feature>